<keyword evidence="6" id="KW-1185">Reference proteome</keyword>
<feature type="domain" description="HTH luxR-type" evidence="4">
    <location>
        <begin position="200"/>
        <end position="265"/>
    </location>
</feature>
<evidence type="ECO:0000256" key="2">
    <source>
        <dbReference type="ARBA" id="ARBA00023125"/>
    </source>
</evidence>
<dbReference type="PROSITE" id="PS50043">
    <property type="entry name" value="HTH_LUXR_2"/>
    <property type="match status" value="1"/>
</dbReference>
<dbReference type="PANTHER" id="PTHR44688:SF16">
    <property type="entry name" value="DNA-BINDING TRANSCRIPTIONAL ACTIVATOR DEVR_DOSR"/>
    <property type="match status" value="1"/>
</dbReference>
<keyword evidence="1" id="KW-0805">Transcription regulation</keyword>
<comment type="caution">
    <text evidence="5">The sequence shown here is derived from an EMBL/GenBank/DDBJ whole genome shotgun (WGS) entry which is preliminary data.</text>
</comment>
<evidence type="ECO:0000313" key="5">
    <source>
        <dbReference type="EMBL" id="OOV85965.1"/>
    </source>
</evidence>
<dbReference type="Proteomes" id="UP000190064">
    <property type="component" value="Unassembled WGS sequence"/>
</dbReference>
<dbReference type="RefSeq" id="WP_078320771.1">
    <property type="nucleotide sequence ID" value="NZ_FXTS01000011.1"/>
</dbReference>
<dbReference type="Gene3D" id="1.10.10.10">
    <property type="entry name" value="Winged helix-like DNA-binding domain superfamily/Winged helix DNA-binding domain"/>
    <property type="match status" value="1"/>
</dbReference>
<evidence type="ECO:0000259" key="4">
    <source>
        <dbReference type="PROSITE" id="PS50043"/>
    </source>
</evidence>
<gene>
    <name evidence="5" type="ORF">BTA35_0215770</name>
</gene>
<keyword evidence="2" id="KW-0238">DNA-binding</keyword>
<dbReference type="SUPFAM" id="SSF46894">
    <property type="entry name" value="C-terminal effector domain of the bipartite response regulators"/>
    <property type="match status" value="1"/>
</dbReference>
<dbReference type="GO" id="GO:0003677">
    <property type="term" value="F:DNA binding"/>
    <property type="evidence" value="ECO:0007669"/>
    <property type="project" value="UniProtKB-KW"/>
</dbReference>
<protein>
    <recommendedName>
        <fullName evidence="4">HTH luxR-type domain-containing protein</fullName>
    </recommendedName>
</protein>
<dbReference type="Pfam" id="PF00196">
    <property type="entry name" value="GerE"/>
    <property type="match status" value="1"/>
</dbReference>
<dbReference type="STRING" id="966.BTA35_0215770"/>
<dbReference type="PANTHER" id="PTHR44688">
    <property type="entry name" value="DNA-BINDING TRANSCRIPTIONAL ACTIVATOR DEVR_DOSR"/>
    <property type="match status" value="1"/>
</dbReference>
<dbReference type="CDD" id="cd06170">
    <property type="entry name" value="LuxR_C_like"/>
    <property type="match status" value="1"/>
</dbReference>
<accession>A0A1T1H845</accession>
<keyword evidence="3" id="KW-0804">Transcription</keyword>
<dbReference type="InterPro" id="IPR016032">
    <property type="entry name" value="Sig_transdc_resp-reg_C-effctor"/>
</dbReference>
<proteinExistence type="predicted"/>
<evidence type="ECO:0000256" key="3">
    <source>
        <dbReference type="ARBA" id="ARBA00023163"/>
    </source>
</evidence>
<name>A0A1T1H845_OCELI</name>
<dbReference type="AlphaFoldDB" id="A0A1T1H845"/>
<evidence type="ECO:0000256" key="1">
    <source>
        <dbReference type="ARBA" id="ARBA00023015"/>
    </source>
</evidence>
<dbReference type="SMART" id="SM00421">
    <property type="entry name" value="HTH_LUXR"/>
    <property type="match status" value="1"/>
</dbReference>
<sequence length="268" mass="30579">MKAKLAAIIEATGTPGFSSALADYLRTLLPCSHLIILGCRRNKHPIYLYDAIPHNREYLFQRYLTDAYLSDPFYQFCLENHGDKALILSGLVQDASSQQRYLINRYQQQFCPQTGVFDELCLCTWLDEERWILLFTGQTDEDPTRHMRQYHELSADSAVLHALIRQQWAGAERKPETSMLQSSAMADKSEFRLALQQAMHSFGEGLPTPKEQGITLLIVQGYDSADIAQLESIALGTVKNHRKSIYRKLNVSSLSELYQLFMTHLLVS</sequence>
<reference evidence="5" key="1">
    <citation type="submission" date="2017-02" db="EMBL/GenBank/DDBJ databases">
        <title>Draft Genome Sequence of the Salt Water Bacterium Oceanospirillum linum ATCC 11336.</title>
        <authorList>
            <person name="Trachtenberg A.M."/>
            <person name="Carney J.G."/>
            <person name="Linnane J.D."/>
            <person name="Rheaume B.A."/>
            <person name="Pitts N.L."/>
            <person name="Mykles D.L."/>
            <person name="Maclea K.S."/>
        </authorList>
    </citation>
    <scope>NUCLEOTIDE SEQUENCE [LARGE SCALE GENOMIC DNA]</scope>
    <source>
        <strain evidence="5">ATCC 11336</strain>
    </source>
</reference>
<dbReference type="EMBL" id="MTSD02000010">
    <property type="protein sequence ID" value="OOV85965.1"/>
    <property type="molecule type" value="Genomic_DNA"/>
</dbReference>
<evidence type="ECO:0000313" key="6">
    <source>
        <dbReference type="Proteomes" id="UP000190064"/>
    </source>
</evidence>
<dbReference type="InterPro" id="IPR036388">
    <property type="entry name" value="WH-like_DNA-bd_sf"/>
</dbReference>
<organism evidence="5 6">
    <name type="scientific">Oceanospirillum linum</name>
    <dbReference type="NCBI Taxonomy" id="966"/>
    <lineage>
        <taxon>Bacteria</taxon>
        <taxon>Pseudomonadati</taxon>
        <taxon>Pseudomonadota</taxon>
        <taxon>Gammaproteobacteria</taxon>
        <taxon>Oceanospirillales</taxon>
        <taxon>Oceanospirillaceae</taxon>
        <taxon>Oceanospirillum</taxon>
    </lineage>
</organism>
<dbReference type="GO" id="GO:0006355">
    <property type="term" value="P:regulation of DNA-templated transcription"/>
    <property type="evidence" value="ECO:0007669"/>
    <property type="project" value="InterPro"/>
</dbReference>
<dbReference type="InterPro" id="IPR000792">
    <property type="entry name" value="Tscrpt_reg_LuxR_C"/>
</dbReference>